<accession>A0A5B7GYM2</accession>
<reference evidence="3 4" key="1">
    <citation type="submission" date="2019-05" db="EMBL/GenBank/DDBJ databases">
        <title>Another draft genome of Portunus trituberculatus and its Hox gene families provides insights of decapod evolution.</title>
        <authorList>
            <person name="Jeong J.-H."/>
            <person name="Song I."/>
            <person name="Kim S."/>
            <person name="Choi T."/>
            <person name="Kim D."/>
            <person name="Ryu S."/>
            <person name="Kim W."/>
        </authorList>
    </citation>
    <scope>NUCLEOTIDE SEQUENCE [LARGE SCALE GENOMIC DNA]</scope>
    <source>
        <tissue evidence="3">Muscle</tissue>
    </source>
</reference>
<name>A0A5B7GYM2_PORTR</name>
<evidence type="ECO:0000313" key="4">
    <source>
        <dbReference type="Proteomes" id="UP000324222"/>
    </source>
</evidence>
<evidence type="ECO:0000256" key="1">
    <source>
        <dbReference type="ARBA" id="ARBA00023180"/>
    </source>
</evidence>
<dbReference type="InterPro" id="IPR029058">
    <property type="entry name" value="AB_hydrolase_fold"/>
</dbReference>
<protein>
    <recommendedName>
        <fullName evidence="2">Carboxylesterase type B domain-containing protein</fullName>
    </recommendedName>
</protein>
<dbReference type="Gene3D" id="3.40.50.1820">
    <property type="entry name" value="alpha/beta hydrolase"/>
    <property type="match status" value="1"/>
</dbReference>
<dbReference type="OrthoDB" id="3200163at2759"/>
<dbReference type="EMBL" id="VSRR010019746">
    <property type="protein sequence ID" value="MPC62495.1"/>
    <property type="molecule type" value="Genomic_DNA"/>
</dbReference>
<proteinExistence type="predicted"/>
<gene>
    <name evidence="3" type="ORF">E2C01_056580</name>
</gene>
<dbReference type="InterPro" id="IPR002018">
    <property type="entry name" value="CarbesteraseB"/>
</dbReference>
<organism evidence="3 4">
    <name type="scientific">Portunus trituberculatus</name>
    <name type="common">Swimming crab</name>
    <name type="synonym">Neptunus trituberculatus</name>
    <dbReference type="NCBI Taxonomy" id="210409"/>
    <lineage>
        <taxon>Eukaryota</taxon>
        <taxon>Metazoa</taxon>
        <taxon>Ecdysozoa</taxon>
        <taxon>Arthropoda</taxon>
        <taxon>Crustacea</taxon>
        <taxon>Multicrustacea</taxon>
        <taxon>Malacostraca</taxon>
        <taxon>Eumalacostraca</taxon>
        <taxon>Eucarida</taxon>
        <taxon>Decapoda</taxon>
        <taxon>Pleocyemata</taxon>
        <taxon>Brachyura</taxon>
        <taxon>Eubrachyura</taxon>
        <taxon>Portunoidea</taxon>
        <taxon>Portunidae</taxon>
        <taxon>Portuninae</taxon>
        <taxon>Portunus</taxon>
    </lineage>
</organism>
<dbReference type="Proteomes" id="UP000324222">
    <property type="component" value="Unassembled WGS sequence"/>
</dbReference>
<evidence type="ECO:0000313" key="3">
    <source>
        <dbReference type="EMBL" id="MPC62495.1"/>
    </source>
</evidence>
<dbReference type="AlphaFoldDB" id="A0A5B7GYM2"/>
<dbReference type="SUPFAM" id="SSF53474">
    <property type="entry name" value="alpha/beta-Hydrolases"/>
    <property type="match status" value="1"/>
</dbReference>
<keyword evidence="4" id="KW-1185">Reference proteome</keyword>
<sequence length="101" mass="11507">MMTWIYGNILPGKGVSHSDEMFYMFPGAPDWKPLTHPADLAMREVFIKLWTNFAATGNPTPDSSLGFTWEAISKEEQKFLVLLPSPIMMEDDAVRKIPEFQ</sequence>
<keyword evidence="1" id="KW-0325">Glycoprotein</keyword>
<comment type="caution">
    <text evidence="3">The sequence shown here is derived from an EMBL/GenBank/DDBJ whole genome shotgun (WGS) entry which is preliminary data.</text>
</comment>
<evidence type="ECO:0000259" key="2">
    <source>
        <dbReference type="Pfam" id="PF00135"/>
    </source>
</evidence>
<dbReference type="Pfam" id="PF00135">
    <property type="entry name" value="COesterase"/>
    <property type="match status" value="1"/>
</dbReference>
<feature type="domain" description="Carboxylesterase type B" evidence="2">
    <location>
        <begin position="13"/>
        <end position="86"/>
    </location>
</feature>